<dbReference type="Proteomes" id="UP000572051">
    <property type="component" value="Unassembled WGS sequence"/>
</dbReference>
<sequence>MSRRRARVPRTYDEAFAPRWPLVAGATALLLIVLITGYVSGRFVADSAEQEESALTVESGILVQPSGAPDEVAAPEEEEEPEPVHPAGIDPELVYVLQNVHGDRVLDVAQAATANGAPTHLWDRHDQENQQWRFVPVEDGYYEIEGVGSGKVLEIAAGGGPGATLLSSTGDPHQHWAPVEVGDGVVRLVNRATSQALEAQGGAPDNGTAVVQAPDGGHAHQQWRLLPLG</sequence>
<dbReference type="Gene3D" id="2.80.10.50">
    <property type="match status" value="1"/>
</dbReference>
<protein>
    <recommendedName>
        <fullName evidence="3">Ricin B lectin domain-containing protein</fullName>
    </recommendedName>
</protein>
<dbReference type="Pfam" id="PF14200">
    <property type="entry name" value="RicinB_lectin_2"/>
    <property type="match status" value="1"/>
</dbReference>
<accession>A0A7Z0JDE6</accession>
<feature type="transmembrane region" description="Helical" evidence="2">
    <location>
        <begin position="20"/>
        <end position="39"/>
    </location>
</feature>
<proteinExistence type="predicted"/>
<evidence type="ECO:0000259" key="3">
    <source>
        <dbReference type="SMART" id="SM00458"/>
    </source>
</evidence>
<keyword evidence="2" id="KW-0472">Membrane</keyword>
<dbReference type="InterPro" id="IPR000772">
    <property type="entry name" value="Ricin_B_lectin"/>
</dbReference>
<dbReference type="AlphaFoldDB" id="A0A7Z0JDE6"/>
<dbReference type="RefSeq" id="WP_179828092.1">
    <property type="nucleotide sequence ID" value="NZ_JACCFS010000001.1"/>
</dbReference>
<reference evidence="4 5" key="1">
    <citation type="submission" date="2020-07" db="EMBL/GenBank/DDBJ databases">
        <title>Sequencing the genomes of 1000 actinobacteria strains.</title>
        <authorList>
            <person name="Klenk H.-P."/>
        </authorList>
    </citation>
    <scope>NUCLEOTIDE SEQUENCE [LARGE SCALE GENOMIC DNA]</scope>
    <source>
        <strain evidence="4 5">DSM 44442</strain>
    </source>
</reference>
<dbReference type="EMBL" id="JACCFS010000001">
    <property type="protein sequence ID" value="NYJ37399.1"/>
    <property type="molecule type" value="Genomic_DNA"/>
</dbReference>
<name>A0A7Z0JDE6_9ACTN</name>
<keyword evidence="2" id="KW-1133">Transmembrane helix</keyword>
<keyword evidence="2" id="KW-0812">Transmembrane</keyword>
<feature type="region of interest" description="Disordered" evidence="1">
    <location>
        <begin position="65"/>
        <end position="84"/>
    </location>
</feature>
<evidence type="ECO:0000313" key="5">
    <source>
        <dbReference type="Proteomes" id="UP000572051"/>
    </source>
</evidence>
<evidence type="ECO:0000256" key="2">
    <source>
        <dbReference type="SAM" id="Phobius"/>
    </source>
</evidence>
<dbReference type="PROSITE" id="PS50231">
    <property type="entry name" value="RICIN_B_LECTIN"/>
    <property type="match status" value="1"/>
</dbReference>
<dbReference type="SMART" id="SM00458">
    <property type="entry name" value="RICIN"/>
    <property type="match status" value="1"/>
</dbReference>
<feature type="domain" description="Ricin B lectin" evidence="3">
    <location>
        <begin position="92"/>
        <end position="226"/>
    </location>
</feature>
<evidence type="ECO:0000313" key="4">
    <source>
        <dbReference type="EMBL" id="NYJ37399.1"/>
    </source>
</evidence>
<organism evidence="4 5">
    <name type="scientific">Nocardiopsis aegyptia</name>
    <dbReference type="NCBI Taxonomy" id="220378"/>
    <lineage>
        <taxon>Bacteria</taxon>
        <taxon>Bacillati</taxon>
        <taxon>Actinomycetota</taxon>
        <taxon>Actinomycetes</taxon>
        <taxon>Streptosporangiales</taxon>
        <taxon>Nocardiopsidaceae</taxon>
        <taxon>Nocardiopsis</taxon>
    </lineage>
</organism>
<keyword evidence="5" id="KW-1185">Reference proteome</keyword>
<gene>
    <name evidence="4" type="ORF">HNR10_005280</name>
</gene>
<evidence type="ECO:0000256" key="1">
    <source>
        <dbReference type="SAM" id="MobiDB-lite"/>
    </source>
</evidence>
<dbReference type="CDD" id="cd00161">
    <property type="entry name" value="beta-trefoil_Ricin-like"/>
    <property type="match status" value="1"/>
</dbReference>
<comment type="caution">
    <text evidence="4">The sequence shown here is derived from an EMBL/GenBank/DDBJ whole genome shotgun (WGS) entry which is preliminary data.</text>
</comment>
<dbReference type="InterPro" id="IPR035992">
    <property type="entry name" value="Ricin_B-like_lectins"/>
</dbReference>
<dbReference type="SUPFAM" id="SSF50370">
    <property type="entry name" value="Ricin B-like lectins"/>
    <property type="match status" value="1"/>
</dbReference>